<evidence type="ECO:0000313" key="3">
    <source>
        <dbReference type="Proteomes" id="UP000708148"/>
    </source>
</evidence>
<keyword evidence="1" id="KW-0732">Signal</keyword>
<comment type="caution">
    <text evidence="2">The sequence shown here is derived from an EMBL/GenBank/DDBJ whole genome shotgun (WGS) entry which is preliminary data.</text>
</comment>
<name>A0A8S1ISV1_9CHLO</name>
<feature type="signal peptide" evidence="1">
    <location>
        <begin position="1"/>
        <end position="18"/>
    </location>
</feature>
<dbReference type="Proteomes" id="UP000708148">
    <property type="component" value="Unassembled WGS sequence"/>
</dbReference>
<dbReference type="AlphaFoldDB" id="A0A8S1ISV1"/>
<reference evidence="2" key="1">
    <citation type="submission" date="2020-12" db="EMBL/GenBank/DDBJ databases">
        <authorList>
            <person name="Iha C."/>
        </authorList>
    </citation>
    <scope>NUCLEOTIDE SEQUENCE</scope>
</reference>
<protein>
    <recommendedName>
        <fullName evidence="4">Secreted protein</fullName>
    </recommendedName>
</protein>
<evidence type="ECO:0000256" key="1">
    <source>
        <dbReference type="SAM" id="SignalP"/>
    </source>
</evidence>
<sequence>MCSGGICAAAKLWALAWAFLDLPSLTTQPRIHSHYVLLSSLVRASKINNEAIEKYPKTDKCHWEHGINIPGHSIVRTISSFVLKLQLQTACSNKALHCRIYYCYAVPHK</sequence>
<feature type="chain" id="PRO_5035763204" description="Secreted protein" evidence="1">
    <location>
        <begin position="19"/>
        <end position="109"/>
    </location>
</feature>
<accession>A0A8S1ISV1</accession>
<keyword evidence="3" id="KW-1185">Reference proteome</keyword>
<evidence type="ECO:0008006" key="4">
    <source>
        <dbReference type="Google" id="ProtNLM"/>
    </source>
</evidence>
<dbReference type="EMBL" id="CAJHUC010000809">
    <property type="protein sequence ID" value="CAD7698313.1"/>
    <property type="molecule type" value="Genomic_DNA"/>
</dbReference>
<gene>
    <name evidence="2" type="ORF">OSTQU699_LOCUS3674</name>
</gene>
<organism evidence="2 3">
    <name type="scientific">Ostreobium quekettii</name>
    <dbReference type="NCBI Taxonomy" id="121088"/>
    <lineage>
        <taxon>Eukaryota</taxon>
        <taxon>Viridiplantae</taxon>
        <taxon>Chlorophyta</taxon>
        <taxon>core chlorophytes</taxon>
        <taxon>Ulvophyceae</taxon>
        <taxon>TCBD clade</taxon>
        <taxon>Bryopsidales</taxon>
        <taxon>Ostreobineae</taxon>
        <taxon>Ostreobiaceae</taxon>
        <taxon>Ostreobium</taxon>
    </lineage>
</organism>
<proteinExistence type="predicted"/>
<evidence type="ECO:0000313" key="2">
    <source>
        <dbReference type="EMBL" id="CAD7698313.1"/>
    </source>
</evidence>